<keyword evidence="8" id="KW-0805">Transcription regulation</keyword>
<dbReference type="GO" id="GO:0010628">
    <property type="term" value="P:positive regulation of gene expression"/>
    <property type="evidence" value="ECO:0007669"/>
    <property type="project" value="UniProtKB-ARBA"/>
</dbReference>
<dbReference type="Proteomes" id="UP000887560">
    <property type="component" value="Unplaced"/>
</dbReference>
<keyword evidence="4 8" id="KW-0378">Hydrolase</keyword>
<comment type="similarity">
    <text evidence="2 8">Belongs to the RuvB family.</text>
</comment>
<feature type="domain" description="AAA+ ATPase" evidence="10">
    <location>
        <begin position="80"/>
        <end position="435"/>
    </location>
</feature>
<dbReference type="GO" id="GO:0016787">
    <property type="term" value="F:hydrolase activity"/>
    <property type="evidence" value="ECO:0007669"/>
    <property type="project" value="UniProtKB-KW"/>
</dbReference>
<dbReference type="FunFam" id="2.40.50.360:FF:000001">
    <property type="entry name" value="RuvB-like helicase"/>
    <property type="match status" value="1"/>
</dbReference>
<dbReference type="InterPro" id="IPR010339">
    <property type="entry name" value="TIP49_P-loop"/>
</dbReference>
<dbReference type="Gene3D" id="2.40.50.360">
    <property type="entry name" value="RuvB-like helicase, domain II"/>
    <property type="match status" value="1"/>
</dbReference>
<comment type="catalytic activity">
    <reaction evidence="8">
        <text>ATP + H2O = ADP + phosphate + H(+)</text>
        <dbReference type="Rhea" id="RHEA:13065"/>
        <dbReference type="ChEBI" id="CHEBI:15377"/>
        <dbReference type="ChEBI" id="CHEBI:15378"/>
        <dbReference type="ChEBI" id="CHEBI:30616"/>
        <dbReference type="ChEBI" id="CHEBI:43474"/>
        <dbReference type="ChEBI" id="CHEBI:456216"/>
        <dbReference type="EC" id="3.6.4.12"/>
    </reaction>
</comment>
<dbReference type="Gene3D" id="1.10.8.60">
    <property type="match status" value="1"/>
</dbReference>
<dbReference type="Pfam" id="PF17856">
    <property type="entry name" value="TIP49_C"/>
    <property type="match status" value="1"/>
</dbReference>
<sequence>MEVDSSQSNVLIQVPATGGRKIEEKFNKKARIAAHSHVKGLGLNSTNGEALNNASGFVGQCAAREAAGIIVELVKQKKMAGRAVLFAGPPGTGKTAIAMAMAQELGDKVPFVPMVGSEVFSSEVKKTEVLVENIRKAIGLRVKETKEVFEGEVVELSPKEIENSPLTGLGKTISHVMCTLKTTKGSRELRLDPSIYDSLLKQKVSVGDVIYIEAGSGTVKRLGRSDIFANEFDLDADEFVPMPKGDVHKSKELVQYVNLHDFDSANSAPHGKAGDMMTMLSQILKPKKTEITEKLRNEVNKVVNQLIESGQAELLPGVLFIDEVHMLDLECFTFLHRALESEIKKLRNEVNKVVNQLIESGQAELLPGVLFIDEVHMLDLECFTFLHRALESEISPIIVFATNRGRTKIRNSDEIGFYGIPSDLIDRLLIVPTKLYSVDEISLIIQIRADAECVQLDELALKRLCEIGMNASLRYTIQLLTPAKLLAIIGGRKIVEREDVNECLDLFIDSRTSAKLIKEENKNEGIGGRKSGNDVEMNE</sequence>
<keyword evidence="6 8" id="KW-0067">ATP-binding</keyword>
<keyword evidence="8" id="KW-0804">Transcription</keyword>
<dbReference type="InterPro" id="IPR027238">
    <property type="entry name" value="RuvB-like"/>
</dbReference>
<keyword evidence="3 8" id="KW-0547">Nucleotide-binding</keyword>
<protein>
    <recommendedName>
        <fullName evidence="8">RuvB-like helicase</fullName>
        <ecNumber evidence="8">3.6.4.12</ecNumber>
    </recommendedName>
</protein>
<evidence type="ECO:0000313" key="11">
    <source>
        <dbReference type="Proteomes" id="UP000887560"/>
    </source>
</evidence>
<keyword evidence="7 8" id="KW-0539">Nucleus</keyword>
<evidence type="ECO:0000256" key="1">
    <source>
        <dbReference type="ARBA" id="ARBA00004123"/>
    </source>
</evidence>
<dbReference type="AlphaFoldDB" id="A0A915P5L1"/>
<evidence type="ECO:0000313" key="12">
    <source>
        <dbReference type="WBParaSite" id="scf7180000423355.g10810"/>
    </source>
</evidence>
<dbReference type="InterPro" id="IPR003593">
    <property type="entry name" value="AAA+_ATPase"/>
</dbReference>
<evidence type="ECO:0000256" key="5">
    <source>
        <dbReference type="ARBA" id="ARBA00022806"/>
    </source>
</evidence>
<comment type="subcellular location">
    <subcellularLocation>
        <location evidence="1">Nucleus</location>
    </subcellularLocation>
</comment>
<dbReference type="SUPFAM" id="SSF52540">
    <property type="entry name" value="P-loop containing nucleoside triphosphate hydrolases"/>
    <property type="match status" value="2"/>
</dbReference>
<dbReference type="GO" id="GO:0005634">
    <property type="term" value="C:nucleus"/>
    <property type="evidence" value="ECO:0007669"/>
    <property type="project" value="UniProtKB-SubCell"/>
</dbReference>
<evidence type="ECO:0000259" key="10">
    <source>
        <dbReference type="SMART" id="SM00382"/>
    </source>
</evidence>
<organism evidence="11 12">
    <name type="scientific">Meloidogyne floridensis</name>
    <dbReference type="NCBI Taxonomy" id="298350"/>
    <lineage>
        <taxon>Eukaryota</taxon>
        <taxon>Metazoa</taxon>
        <taxon>Ecdysozoa</taxon>
        <taxon>Nematoda</taxon>
        <taxon>Chromadorea</taxon>
        <taxon>Rhabditida</taxon>
        <taxon>Tylenchina</taxon>
        <taxon>Tylenchomorpha</taxon>
        <taxon>Tylenchoidea</taxon>
        <taxon>Meloidogynidae</taxon>
        <taxon>Meloidogyninae</taxon>
        <taxon>Meloidogyne</taxon>
    </lineage>
</organism>
<dbReference type="PANTHER" id="PTHR11093">
    <property type="entry name" value="RUVB-RELATED REPTIN AND PONTIN"/>
    <property type="match status" value="1"/>
</dbReference>
<evidence type="ECO:0000256" key="7">
    <source>
        <dbReference type="ARBA" id="ARBA00023242"/>
    </source>
</evidence>
<proteinExistence type="inferred from homology"/>
<keyword evidence="5 8" id="KW-0347">Helicase</keyword>
<dbReference type="SMART" id="SM00382">
    <property type="entry name" value="AAA"/>
    <property type="match status" value="1"/>
</dbReference>
<evidence type="ECO:0000256" key="2">
    <source>
        <dbReference type="ARBA" id="ARBA00007519"/>
    </source>
</evidence>
<dbReference type="InterPro" id="IPR041048">
    <property type="entry name" value="RuvB-like_C"/>
</dbReference>
<dbReference type="EC" id="3.6.4.12" evidence="8"/>
<accession>A0A915P5L1</accession>
<dbReference type="InterPro" id="IPR012340">
    <property type="entry name" value="NA-bd_OB-fold"/>
</dbReference>
<dbReference type="GO" id="GO:0005524">
    <property type="term" value="F:ATP binding"/>
    <property type="evidence" value="ECO:0007669"/>
    <property type="project" value="UniProtKB-KW"/>
</dbReference>
<feature type="coiled-coil region" evidence="9">
    <location>
        <begin position="329"/>
        <end position="356"/>
    </location>
</feature>
<dbReference type="FunFam" id="1.10.8.60:FF:000010">
    <property type="entry name" value="RuvB-like helicase"/>
    <property type="match status" value="1"/>
</dbReference>
<dbReference type="GO" id="GO:0003678">
    <property type="term" value="F:DNA helicase activity"/>
    <property type="evidence" value="ECO:0007669"/>
    <property type="project" value="UniProtKB-EC"/>
</dbReference>
<evidence type="ECO:0000256" key="4">
    <source>
        <dbReference type="ARBA" id="ARBA00022801"/>
    </source>
</evidence>
<dbReference type="InterPro" id="IPR027417">
    <property type="entry name" value="P-loop_NTPase"/>
</dbReference>
<reference evidence="12" key="1">
    <citation type="submission" date="2022-11" db="UniProtKB">
        <authorList>
            <consortium name="WormBaseParasite"/>
        </authorList>
    </citation>
    <scope>IDENTIFICATION</scope>
</reference>
<dbReference type="WBParaSite" id="scf7180000423355.g10810">
    <property type="protein sequence ID" value="scf7180000423355.g10810"/>
    <property type="gene ID" value="scf7180000423355.g10810"/>
</dbReference>
<evidence type="ECO:0000256" key="3">
    <source>
        <dbReference type="ARBA" id="ARBA00022741"/>
    </source>
</evidence>
<evidence type="ECO:0000256" key="6">
    <source>
        <dbReference type="ARBA" id="ARBA00022840"/>
    </source>
</evidence>
<evidence type="ECO:0000256" key="9">
    <source>
        <dbReference type="SAM" id="Coils"/>
    </source>
</evidence>
<keyword evidence="11" id="KW-1185">Reference proteome</keyword>
<dbReference type="SUPFAM" id="SSF50249">
    <property type="entry name" value="Nucleic acid-binding proteins"/>
    <property type="match status" value="1"/>
</dbReference>
<dbReference type="Pfam" id="PF06068">
    <property type="entry name" value="TIP49"/>
    <property type="match status" value="2"/>
</dbReference>
<name>A0A915P5L1_9BILA</name>
<evidence type="ECO:0000256" key="8">
    <source>
        <dbReference type="RuleBase" id="RU363048"/>
    </source>
</evidence>
<dbReference type="Gene3D" id="3.40.50.300">
    <property type="entry name" value="P-loop containing nucleotide triphosphate hydrolases"/>
    <property type="match status" value="2"/>
</dbReference>
<keyword evidence="9" id="KW-0175">Coiled coil</keyword>
<dbReference type="InterPro" id="IPR042487">
    <property type="entry name" value="RuvBL1/2_DNA/RNA_bd_dom"/>
</dbReference>